<protein>
    <submittedName>
        <fullName evidence="1">Uncharacterized protein</fullName>
    </submittedName>
</protein>
<proteinExistence type="predicted"/>
<dbReference type="GeneID" id="18812121"/>
<accession>F8PB33</accession>
<dbReference type="HOGENOM" id="CLU_2747155_0_0_1"/>
<gene>
    <name evidence="1" type="ORF">SERLADRAFT_401825</name>
</gene>
<dbReference type="KEGG" id="sla:SERLADRAFT_401825"/>
<feature type="non-terminal residue" evidence="1">
    <location>
        <position position="71"/>
    </location>
</feature>
<evidence type="ECO:0000313" key="1">
    <source>
        <dbReference type="EMBL" id="EGO19473.1"/>
    </source>
</evidence>
<sequence length="71" mass="7860">MSANRQNDEVVSLQKSIHKDVVDRLSALPEDLSSAINVLQAAHAEFASSREASKRDLDEIRKLRAANSDLQ</sequence>
<dbReference type="Proteomes" id="UP000008064">
    <property type="component" value="Unassembled WGS sequence"/>
</dbReference>
<organism>
    <name type="scientific">Serpula lacrymans var. lacrymans (strain S7.9)</name>
    <name type="common">Dry rot fungus</name>
    <dbReference type="NCBI Taxonomy" id="578457"/>
    <lineage>
        <taxon>Eukaryota</taxon>
        <taxon>Fungi</taxon>
        <taxon>Dikarya</taxon>
        <taxon>Basidiomycota</taxon>
        <taxon>Agaricomycotina</taxon>
        <taxon>Agaricomycetes</taxon>
        <taxon>Agaricomycetidae</taxon>
        <taxon>Boletales</taxon>
        <taxon>Coniophorineae</taxon>
        <taxon>Serpulaceae</taxon>
        <taxon>Serpula</taxon>
    </lineage>
</organism>
<dbReference type="AlphaFoldDB" id="F8PB33"/>
<dbReference type="EMBL" id="GL945443">
    <property type="protein sequence ID" value="EGO19473.1"/>
    <property type="molecule type" value="Genomic_DNA"/>
</dbReference>
<dbReference type="RefSeq" id="XP_007323606.1">
    <property type="nucleotide sequence ID" value="XM_007323544.1"/>
</dbReference>
<dbReference type="OrthoDB" id="3357224at2759"/>
<name>F8PB33_SERL9</name>
<reference evidence="1" key="1">
    <citation type="submission" date="2011-04" db="EMBL/GenBank/DDBJ databases">
        <title>Evolution of plant cell wall degrading machinery underlies the functional diversity of forest fungi.</title>
        <authorList>
            <consortium name="US DOE Joint Genome Institute (JGI-PGF)"/>
            <person name="Eastwood D.C."/>
            <person name="Floudas D."/>
            <person name="Binder M."/>
            <person name="Majcherczyk A."/>
            <person name="Schneider P."/>
            <person name="Aerts A."/>
            <person name="Asiegbu F.O."/>
            <person name="Baker S.E."/>
            <person name="Barry K."/>
            <person name="Bendiksby M."/>
            <person name="Blumentritt M."/>
            <person name="Coutinho P.M."/>
            <person name="Cullen D."/>
            <person name="Cullen D."/>
            <person name="Gathman A."/>
            <person name="Goodell B."/>
            <person name="Henrissat B."/>
            <person name="Ihrmark K."/>
            <person name="Kauserud H."/>
            <person name="Kohler A."/>
            <person name="LaButti K."/>
            <person name="Lapidus A."/>
            <person name="Lavin J.L."/>
            <person name="Lee Y.-H."/>
            <person name="Lindquist E."/>
            <person name="Lilly W."/>
            <person name="Lucas S."/>
            <person name="Morin E."/>
            <person name="Murat C."/>
            <person name="Oguiza J.A."/>
            <person name="Park J."/>
            <person name="Pisabarro A.G."/>
            <person name="Riley R."/>
            <person name="Rosling A."/>
            <person name="Salamov A."/>
            <person name="Schmidt O."/>
            <person name="Schmutz J."/>
            <person name="Skrede I."/>
            <person name="Stenlid J."/>
            <person name="Wiebenga A."/>
            <person name="Xie X."/>
            <person name="Kues U."/>
            <person name="Hibbett D.S."/>
            <person name="Hoffmeister D."/>
            <person name="Hogberg N."/>
            <person name="Martin F."/>
            <person name="Grigoriev I.V."/>
            <person name="Watkinson S.C."/>
        </authorList>
    </citation>
    <scope>NUCLEOTIDE SEQUENCE</scope>
    <source>
        <strain evidence="1">S7.9</strain>
    </source>
</reference>